<dbReference type="Pfam" id="PF10672">
    <property type="entry name" value="Methyltrans_SAM"/>
    <property type="match status" value="1"/>
</dbReference>
<dbReference type="InterPro" id="IPR036974">
    <property type="entry name" value="PUA_sf"/>
</dbReference>
<gene>
    <name evidence="9" type="ORF">ULMS_19190</name>
</gene>
<dbReference type="PANTHER" id="PTHR42873">
    <property type="entry name" value="RIBOSOMAL RNA LARGE SUBUNIT METHYLTRANSFERASE"/>
    <property type="match status" value="1"/>
</dbReference>
<keyword evidence="10" id="KW-1185">Reference proteome</keyword>
<dbReference type="GO" id="GO:0008168">
    <property type="term" value="F:methyltransferase activity"/>
    <property type="evidence" value="ECO:0007669"/>
    <property type="project" value="UniProtKB-KW"/>
</dbReference>
<evidence type="ECO:0000256" key="2">
    <source>
        <dbReference type="ARBA" id="ARBA00022490"/>
    </source>
</evidence>
<evidence type="ECO:0000256" key="1">
    <source>
        <dbReference type="ARBA" id="ARBA00004496"/>
    </source>
</evidence>
<feature type="domain" description="S-adenosylmethionine-dependent methyltransferase" evidence="7">
    <location>
        <begin position="133"/>
        <end position="348"/>
    </location>
</feature>
<keyword evidence="3 9" id="KW-0489">Methyltransferase</keyword>
<dbReference type="GO" id="GO:0003723">
    <property type="term" value="F:RNA binding"/>
    <property type="evidence" value="ECO:0007669"/>
    <property type="project" value="InterPro"/>
</dbReference>
<evidence type="ECO:0000313" key="9">
    <source>
        <dbReference type="EMBL" id="GEQ86411.1"/>
    </source>
</evidence>
<dbReference type="Proteomes" id="UP000326994">
    <property type="component" value="Unassembled WGS sequence"/>
</dbReference>
<dbReference type="RefSeq" id="WP_151894335.1">
    <property type="nucleotide sequence ID" value="NZ_BKCF01000003.1"/>
</dbReference>
<dbReference type="Gene3D" id="3.40.50.150">
    <property type="entry name" value="Vaccinia Virus protein VP39"/>
    <property type="match status" value="1"/>
</dbReference>
<evidence type="ECO:0000259" key="7">
    <source>
        <dbReference type="Pfam" id="PF10672"/>
    </source>
</evidence>
<dbReference type="Gene3D" id="3.30.750.80">
    <property type="entry name" value="RNA methyltransferase domain (HRMD) like"/>
    <property type="match status" value="1"/>
</dbReference>
<keyword evidence="4 9" id="KW-0808">Transferase</keyword>
<evidence type="ECO:0000256" key="4">
    <source>
        <dbReference type="ARBA" id="ARBA00022679"/>
    </source>
</evidence>
<dbReference type="InterPro" id="IPR029063">
    <property type="entry name" value="SAM-dependent_MTases_sf"/>
</dbReference>
<dbReference type="InterPro" id="IPR019614">
    <property type="entry name" value="SAM-dep_methyl-trfase"/>
</dbReference>
<evidence type="ECO:0000259" key="8">
    <source>
        <dbReference type="Pfam" id="PF17785"/>
    </source>
</evidence>
<dbReference type="CDD" id="cd02440">
    <property type="entry name" value="AdoMet_MTases"/>
    <property type="match status" value="1"/>
</dbReference>
<evidence type="ECO:0000256" key="3">
    <source>
        <dbReference type="ARBA" id="ARBA00022603"/>
    </source>
</evidence>
<dbReference type="Pfam" id="PF17785">
    <property type="entry name" value="PUA_3"/>
    <property type="match status" value="1"/>
</dbReference>
<feature type="domain" description="RlmI-like PUA" evidence="8">
    <location>
        <begin position="16"/>
        <end position="78"/>
    </location>
</feature>
<proteinExistence type="inferred from homology"/>
<name>A0A5J4G2J1_9FLAO</name>
<reference evidence="9 10" key="1">
    <citation type="submission" date="2019-08" db="EMBL/GenBank/DDBJ databases">
        <title>Ulvibacter marinistellae sp. nov., isolated from a starfish, Patiria pectinifera.</title>
        <authorList>
            <person name="Kawano K."/>
            <person name="Ushijima N."/>
            <person name="Kihara M."/>
            <person name="Itoh H."/>
        </authorList>
    </citation>
    <scope>NUCLEOTIDE SEQUENCE [LARGE SCALE GENOMIC DNA]</scope>
    <source>
        <strain evidence="9 10">KK4</strain>
    </source>
</reference>
<dbReference type="CDD" id="cd21153">
    <property type="entry name" value="PUA_RlmI"/>
    <property type="match status" value="1"/>
</dbReference>
<comment type="subcellular location">
    <subcellularLocation>
        <location evidence="1">Cytoplasm</location>
    </subcellularLocation>
</comment>
<dbReference type="AlphaFoldDB" id="A0A5J4G2J1"/>
<evidence type="ECO:0000256" key="5">
    <source>
        <dbReference type="ARBA" id="ARBA00022691"/>
    </source>
</evidence>
<dbReference type="SUPFAM" id="SSF53335">
    <property type="entry name" value="S-adenosyl-L-methionine-dependent methyltransferases"/>
    <property type="match status" value="1"/>
</dbReference>
<dbReference type="GO" id="GO:0005737">
    <property type="term" value="C:cytoplasm"/>
    <property type="evidence" value="ECO:0007669"/>
    <property type="project" value="UniProtKB-SubCell"/>
</dbReference>
<dbReference type="EMBL" id="BKCF01000003">
    <property type="protein sequence ID" value="GEQ86411.1"/>
    <property type="molecule type" value="Genomic_DNA"/>
</dbReference>
<comment type="similarity">
    <text evidence="6">Belongs to the methyltransferase superfamily. RlmI family.</text>
</comment>
<dbReference type="InterPro" id="IPR041532">
    <property type="entry name" value="RlmI-like_PUA"/>
</dbReference>
<protein>
    <submittedName>
        <fullName evidence="9">rRNA (Guanine-N2)-methyltransferase</fullName>
    </submittedName>
</protein>
<comment type="caution">
    <text evidence="9">The sequence shown here is derived from an EMBL/GenBank/DDBJ whole genome shotgun (WGS) entry which is preliminary data.</text>
</comment>
<dbReference type="OrthoDB" id="9805492at2"/>
<dbReference type="PANTHER" id="PTHR42873:SF1">
    <property type="entry name" value="S-ADENOSYLMETHIONINE-DEPENDENT METHYLTRANSFERASE DOMAIN-CONTAINING PROTEIN"/>
    <property type="match status" value="1"/>
</dbReference>
<accession>A0A5J4G2J1</accession>
<organism evidence="9 10">
    <name type="scientific">Patiriisocius marinistellae</name>
    <dbReference type="NCBI Taxonomy" id="2494560"/>
    <lineage>
        <taxon>Bacteria</taxon>
        <taxon>Pseudomonadati</taxon>
        <taxon>Bacteroidota</taxon>
        <taxon>Flavobacteriia</taxon>
        <taxon>Flavobacteriales</taxon>
        <taxon>Flavobacteriaceae</taxon>
        <taxon>Patiriisocius</taxon>
    </lineage>
</organism>
<evidence type="ECO:0000256" key="6">
    <source>
        <dbReference type="ARBA" id="ARBA00038091"/>
    </source>
</evidence>
<sequence>MFNIILPVIKPKVLAVKLSTTGERSVRDKHPWIFSDSVEKVNKEGEPGDIAIIFSHNKNNVMGVGLYDPKSPISIKMVHHDGGTKLDENFFNKKIKYAYTLRKSLLETNTNSYRLLFGENDGFPGFIADVYADVLVIKLYSAIWYPYLKLIVKSLIKVSKAKTVVLRLSRILQQDTNSILKDGAILFGNLTNETIVFKEHGVNFSANVIRGHKTGYFLDHRENRKRVGQMSTGKRVLDVFSYAGGFSIHALAKGAKEVTSLDISVQALQLAKDNAKLNKHSGSHKTIAGDAFNEMELLIKNNERFDVVVIDPPSFAKSQKEIVVALKKYRQLAVLGVKLTARGGLLVLASCSSRISSAAFFRSNEKVLDESNRSYTTLLKTTHDVDHPVTFNEGSYLKCGYYQF</sequence>
<keyword evidence="2" id="KW-0963">Cytoplasm</keyword>
<dbReference type="GO" id="GO:0032259">
    <property type="term" value="P:methylation"/>
    <property type="evidence" value="ECO:0007669"/>
    <property type="project" value="UniProtKB-KW"/>
</dbReference>
<dbReference type="CDD" id="cd11572">
    <property type="entry name" value="RlmI_M_like"/>
    <property type="match status" value="1"/>
</dbReference>
<evidence type="ECO:0000313" key="10">
    <source>
        <dbReference type="Proteomes" id="UP000326994"/>
    </source>
</evidence>
<dbReference type="SUPFAM" id="SSF88697">
    <property type="entry name" value="PUA domain-like"/>
    <property type="match status" value="1"/>
</dbReference>
<keyword evidence="5" id="KW-0949">S-adenosyl-L-methionine</keyword>
<dbReference type="InterPro" id="IPR015947">
    <property type="entry name" value="PUA-like_sf"/>
</dbReference>
<dbReference type="Gene3D" id="2.30.130.10">
    <property type="entry name" value="PUA domain"/>
    <property type="match status" value="1"/>
</dbReference>